<feature type="region of interest" description="Disordered" evidence="1">
    <location>
        <begin position="158"/>
        <end position="261"/>
    </location>
</feature>
<protein>
    <submittedName>
        <fullName evidence="2">Uncharacterized protein</fullName>
    </submittedName>
</protein>
<organism evidence="2 3">
    <name type="scientific">Endocarpon pusillum</name>
    <dbReference type="NCBI Taxonomy" id="364733"/>
    <lineage>
        <taxon>Eukaryota</taxon>
        <taxon>Fungi</taxon>
        <taxon>Dikarya</taxon>
        <taxon>Ascomycota</taxon>
        <taxon>Pezizomycotina</taxon>
        <taxon>Eurotiomycetes</taxon>
        <taxon>Chaetothyriomycetidae</taxon>
        <taxon>Verrucariales</taxon>
        <taxon>Verrucariaceae</taxon>
        <taxon>Endocarpon</taxon>
    </lineage>
</organism>
<feature type="compositionally biased region" description="Basic residues" evidence="1">
    <location>
        <begin position="229"/>
        <end position="239"/>
    </location>
</feature>
<feature type="compositionally biased region" description="Low complexity" evidence="1">
    <location>
        <begin position="274"/>
        <end position="287"/>
    </location>
</feature>
<comment type="caution">
    <text evidence="2">The sequence shown here is derived from an EMBL/GenBank/DDBJ whole genome shotgun (WGS) entry which is preliminary data.</text>
</comment>
<evidence type="ECO:0000313" key="3">
    <source>
        <dbReference type="Proteomes" id="UP000606974"/>
    </source>
</evidence>
<sequence>MATPSILTVRWKEAFGAEERPTLYSSTEPPKKSFASLNSSKDFIKDLESLSHPQLYALAENCQSALKTAQDEYLHIERLVRHLEQRDPPLKPNFLLDPDRYEEEKEAALYGYKRFPRGMPYTRTKDGAEFYGFQEPFSQGGFVPTEAQYKRMKANAKDPNNIDGWTPTVRDGKKLIPRMPRSAPPRQKGFTGALTRPSRKRRLVEQGLSDTDATAAFSDSDALDTPSKHLTRFPGRKIPPRRDASETPASNRDSPAPSRQHRFVMNNLTQALLSSSASTRPSTNSTPPRHETSPTPSNKRRRITQQNNEHRFNTSISSRSSPVLHDPEEKKWTDVSLISAITADHSFLHPDPAIALNWKHAILNAPNPVRSYAMKRKWAWWRKGGMDKRPRRGWREGTGDGDESQENEIRDGARTKAEDVKVAGFVKQEEENDFGSQDYEEAPGPQGRPAPPLRWKQDDPFNEPYDTKQAPALQPQRDRQFTFKIDHPPPPPSLLWRTDEQRRAEPSVHKIEKLSSPPPFLQRDPNLPTHGIPPPPPPPPPPLQHYGHAPPN</sequence>
<feature type="compositionally biased region" description="Basic and acidic residues" evidence="1">
    <location>
        <begin position="386"/>
        <end position="398"/>
    </location>
</feature>
<feature type="region of interest" description="Disordered" evidence="1">
    <location>
        <begin position="386"/>
        <end position="552"/>
    </location>
</feature>
<feature type="compositionally biased region" description="Basic and acidic residues" evidence="1">
    <location>
        <begin position="497"/>
        <end position="513"/>
    </location>
</feature>
<feature type="compositionally biased region" description="Basic and acidic residues" evidence="1">
    <location>
        <begin position="407"/>
        <end position="421"/>
    </location>
</feature>
<evidence type="ECO:0000256" key="1">
    <source>
        <dbReference type="SAM" id="MobiDB-lite"/>
    </source>
</evidence>
<keyword evidence="3" id="KW-1185">Reference proteome</keyword>
<accession>A0A8H7AKY1</accession>
<feature type="compositionally biased region" description="Basic and acidic residues" evidence="1">
    <location>
        <begin position="476"/>
        <end position="487"/>
    </location>
</feature>
<evidence type="ECO:0000313" key="2">
    <source>
        <dbReference type="EMBL" id="KAF7511035.1"/>
    </source>
</evidence>
<feature type="compositionally biased region" description="Acidic residues" evidence="1">
    <location>
        <begin position="430"/>
        <end position="441"/>
    </location>
</feature>
<reference evidence="2" key="1">
    <citation type="submission" date="2020-02" db="EMBL/GenBank/DDBJ databases">
        <authorList>
            <person name="Palmer J.M."/>
        </authorList>
    </citation>
    <scope>NUCLEOTIDE SEQUENCE</scope>
    <source>
        <strain evidence="2">EPUS1.4</strain>
        <tissue evidence="2">Thallus</tissue>
    </source>
</reference>
<feature type="compositionally biased region" description="Low complexity" evidence="1">
    <location>
        <begin position="208"/>
        <end position="225"/>
    </location>
</feature>
<dbReference type="OrthoDB" id="4115400at2759"/>
<gene>
    <name evidence="2" type="ORF">GJ744_005581</name>
</gene>
<name>A0A8H7AKY1_9EURO</name>
<dbReference type="Proteomes" id="UP000606974">
    <property type="component" value="Unassembled WGS sequence"/>
</dbReference>
<feature type="region of interest" description="Disordered" evidence="1">
    <location>
        <begin position="274"/>
        <end position="329"/>
    </location>
</feature>
<proteinExistence type="predicted"/>
<feature type="compositionally biased region" description="Pro residues" evidence="1">
    <location>
        <begin position="531"/>
        <end position="543"/>
    </location>
</feature>
<dbReference type="AlphaFoldDB" id="A0A8H7AKY1"/>
<dbReference type="EMBL" id="JAACFV010000024">
    <property type="protein sequence ID" value="KAF7511035.1"/>
    <property type="molecule type" value="Genomic_DNA"/>
</dbReference>